<protein>
    <submittedName>
        <fullName evidence="3">Beta-lactamase family protein</fullName>
    </submittedName>
</protein>
<organism evidence="3 4">
    <name type="scientific">Hymenobacter jejuensis</name>
    <dbReference type="NCBI Taxonomy" id="2502781"/>
    <lineage>
        <taxon>Bacteria</taxon>
        <taxon>Pseudomonadati</taxon>
        <taxon>Bacteroidota</taxon>
        <taxon>Cytophagia</taxon>
        <taxon>Cytophagales</taxon>
        <taxon>Hymenobacteraceae</taxon>
        <taxon>Hymenobacter</taxon>
    </lineage>
</organism>
<evidence type="ECO:0000256" key="1">
    <source>
        <dbReference type="SAM" id="MobiDB-lite"/>
    </source>
</evidence>
<dbReference type="Gene3D" id="3.40.710.10">
    <property type="entry name" value="DD-peptidase/beta-lactamase superfamily"/>
    <property type="match status" value="1"/>
</dbReference>
<evidence type="ECO:0000313" key="4">
    <source>
        <dbReference type="Proteomes" id="UP000305398"/>
    </source>
</evidence>
<proteinExistence type="predicted"/>
<dbReference type="InterPro" id="IPR050491">
    <property type="entry name" value="AmpC-like"/>
</dbReference>
<name>A0A5B8A0A1_9BACT</name>
<feature type="domain" description="Beta-lactamase-related" evidence="2">
    <location>
        <begin position="3"/>
        <end position="338"/>
    </location>
</feature>
<dbReference type="OrthoDB" id="9793489at2"/>
<dbReference type="Pfam" id="PF00144">
    <property type="entry name" value="Beta-lactamase"/>
    <property type="match status" value="1"/>
</dbReference>
<evidence type="ECO:0000313" key="3">
    <source>
        <dbReference type="EMBL" id="QDA60226.1"/>
    </source>
</evidence>
<dbReference type="RefSeq" id="WP_139515404.1">
    <property type="nucleotide sequence ID" value="NZ_CP040896.1"/>
</dbReference>
<reference evidence="3 4" key="1">
    <citation type="submission" date="2019-06" db="EMBL/GenBank/DDBJ databases">
        <authorList>
            <person name="Srinivasan S."/>
        </authorList>
    </citation>
    <scope>NUCLEOTIDE SEQUENCE [LARGE SCALE GENOMIC DNA]</scope>
    <source>
        <strain evidence="3 4">17J68-5</strain>
    </source>
</reference>
<dbReference type="KEGG" id="hyj:FHG12_08925"/>
<evidence type="ECO:0000259" key="2">
    <source>
        <dbReference type="Pfam" id="PF00144"/>
    </source>
</evidence>
<dbReference type="PANTHER" id="PTHR46825">
    <property type="entry name" value="D-ALANYL-D-ALANINE-CARBOXYPEPTIDASE/ENDOPEPTIDASE AMPH"/>
    <property type="match status" value="1"/>
</dbReference>
<dbReference type="AlphaFoldDB" id="A0A5B8A0A1"/>
<sequence length="552" mass="60094">MQRWKIPGASVAIARQGKLVYARSFGYADLQRTVPMQPYNLLRVASISKPVTAVAIMKLVESGQISLDHKAFGPNGYLNSPYYSSVITDKRIYNITVRNLLEHSAGWNREVACDGYGSSDPIDFPLHVAKVLHVPNPVGDSTLVRFLLAKGLNFTPGARFAYSNIGYLVLGKIIESVTGQHYEAWVRSNLLTPSGVQEAHLGHNLLADKLERESEYFSETRSRSCYGTRKDVQTPYGGCNLEAMNAHGGWVFSARDLVRFVLAVDGSPTRPDLLGPGTIDTMTQASAAQRHYAKGWMVNKNNTWWHTGSLDGTASCVVRTSAGYTWAILLNGRGPSNRFWNDLEDLGWDCINGSNAWPTHDLFAPELNATRLAAVPAGPQAVTLTWASGSGTRRLVVMKEGSPVDAFPLDGVAYTAKGSFSSGDTLGRGNFVVADAAGASTTVSHLTPGKTYYARVIEYYQNESTDNQPVYSLDGNPTLSLRLAVPKVVAAKPARTSIRKTVATRFSSKTPVHKPAPAAPRPAEPVLETSVAPPPTHYLTRLREILRKFTGV</sequence>
<dbReference type="EMBL" id="CP040896">
    <property type="protein sequence ID" value="QDA60226.1"/>
    <property type="molecule type" value="Genomic_DNA"/>
</dbReference>
<dbReference type="InterPro" id="IPR001466">
    <property type="entry name" value="Beta-lactam-related"/>
</dbReference>
<accession>A0A5B8A0A1</accession>
<keyword evidence="4" id="KW-1185">Reference proteome</keyword>
<feature type="region of interest" description="Disordered" evidence="1">
    <location>
        <begin position="504"/>
        <end position="532"/>
    </location>
</feature>
<dbReference type="SUPFAM" id="SSF56601">
    <property type="entry name" value="beta-lactamase/transpeptidase-like"/>
    <property type="match status" value="1"/>
</dbReference>
<dbReference type="PANTHER" id="PTHR46825:SF9">
    <property type="entry name" value="BETA-LACTAMASE-RELATED DOMAIN-CONTAINING PROTEIN"/>
    <property type="match status" value="1"/>
</dbReference>
<gene>
    <name evidence="3" type="ORF">FHG12_08925</name>
</gene>
<dbReference type="Proteomes" id="UP000305398">
    <property type="component" value="Chromosome"/>
</dbReference>
<dbReference type="InterPro" id="IPR012338">
    <property type="entry name" value="Beta-lactam/transpept-like"/>
</dbReference>